<gene>
    <name evidence="2" type="ORF">DBV15_06307</name>
</gene>
<dbReference type="Pfam" id="PF07324">
    <property type="entry name" value="DGCR6"/>
    <property type="match status" value="2"/>
</dbReference>
<dbReference type="PANTHER" id="PTHR13054">
    <property type="entry name" value="DIGEORGE SYNDROME CRITICAL REGION 6 DGCR6 FAMILY MEMBER"/>
    <property type="match status" value="1"/>
</dbReference>
<comment type="similarity">
    <text evidence="1">Belongs to the gonadal family.</text>
</comment>
<reference evidence="2 3" key="1">
    <citation type="journal article" date="2019" name="Philos. Trans. R. Soc. Lond., B, Biol. Sci.">
        <title>Ant behaviour and brain gene expression of defending hosts depend on the ecological success of the intruding social parasite.</title>
        <authorList>
            <person name="Kaur R."/>
            <person name="Stoldt M."/>
            <person name="Jongepier E."/>
            <person name="Feldmeyer B."/>
            <person name="Menzel F."/>
            <person name="Bornberg-Bauer E."/>
            <person name="Foitzik S."/>
        </authorList>
    </citation>
    <scope>NUCLEOTIDE SEQUENCE [LARGE SCALE GENOMIC DNA]</scope>
    <source>
        <tissue evidence="2">Whole body</tissue>
    </source>
</reference>
<protein>
    <submittedName>
        <fullName evidence="2">Gonadal protein gdl</fullName>
    </submittedName>
</protein>
<sequence>MDIASPIPQDLQAKLYFPVKQLQHMAGELPPKYQMRVPYELLSGLANSLLNDTIFAIVKARSVADQKSILEKAGVPGFYVTNNHVRNKHKS</sequence>
<dbReference type="AlphaFoldDB" id="A0A4S2KIZ0"/>
<keyword evidence="3" id="KW-1185">Reference proteome</keyword>
<dbReference type="EMBL" id="QBLH01002116">
    <property type="protein sequence ID" value="TGZ49521.1"/>
    <property type="molecule type" value="Genomic_DNA"/>
</dbReference>
<dbReference type="Proteomes" id="UP000310200">
    <property type="component" value="Unassembled WGS sequence"/>
</dbReference>
<evidence type="ECO:0000313" key="2">
    <source>
        <dbReference type="EMBL" id="TGZ49521.1"/>
    </source>
</evidence>
<evidence type="ECO:0000313" key="3">
    <source>
        <dbReference type="Proteomes" id="UP000310200"/>
    </source>
</evidence>
<dbReference type="InterPro" id="IPR010849">
    <property type="entry name" value="Gonadal"/>
</dbReference>
<name>A0A4S2KIZ0_9HYME</name>
<accession>A0A4S2KIZ0</accession>
<organism evidence="2 3">
    <name type="scientific">Temnothorax longispinosus</name>
    <dbReference type="NCBI Taxonomy" id="300112"/>
    <lineage>
        <taxon>Eukaryota</taxon>
        <taxon>Metazoa</taxon>
        <taxon>Ecdysozoa</taxon>
        <taxon>Arthropoda</taxon>
        <taxon>Hexapoda</taxon>
        <taxon>Insecta</taxon>
        <taxon>Pterygota</taxon>
        <taxon>Neoptera</taxon>
        <taxon>Endopterygota</taxon>
        <taxon>Hymenoptera</taxon>
        <taxon>Apocrita</taxon>
        <taxon>Aculeata</taxon>
        <taxon>Formicoidea</taxon>
        <taxon>Formicidae</taxon>
        <taxon>Myrmicinae</taxon>
        <taxon>Temnothorax</taxon>
    </lineage>
</organism>
<evidence type="ECO:0000256" key="1">
    <source>
        <dbReference type="ARBA" id="ARBA00005939"/>
    </source>
</evidence>
<proteinExistence type="inferred from homology"/>
<dbReference type="PANTHER" id="PTHR13054:SF2">
    <property type="entry name" value="PROTEIN DGCR6"/>
    <property type="match status" value="1"/>
</dbReference>
<comment type="caution">
    <text evidence="2">The sequence shown here is derived from an EMBL/GenBank/DDBJ whole genome shotgun (WGS) entry which is preliminary data.</text>
</comment>